<feature type="compositionally biased region" description="Basic residues" evidence="10">
    <location>
        <begin position="550"/>
        <end position="562"/>
    </location>
</feature>
<dbReference type="FunFam" id="2.130.10.10:FF:000128">
    <property type="entry name" value="WD repeat domain 46"/>
    <property type="match status" value="1"/>
</dbReference>
<feature type="compositionally biased region" description="Basic residues" evidence="10">
    <location>
        <begin position="72"/>
        <end position="82"/>
    </location>
</feature>
<evidence type="ECO:0000313" key="13">
    <source>
        <dbReference type="RefSeq" id="XP_013394450.1"/>
    </source>
</evidence>
<dbReference type="SUPFAM" id="SSF50978">
    <property type="entry name" value="WD40 repeat-like"/>
    <property type="match status" value="1"/>
</dbReference>
<evidence type="ECO:0000256" key="4">
    <source>
        <dbReference type="ARBA" id="ARBA00022737"/>
    </source>
</evidence>
<dbReference type="GO" id="GO:0032040">
    <property type="term" value="C:small-subunit processome"/>
    <property type="evidence" value="ECO:0007669"/>
    <property type="project" value="TreeGrafter"/>
</dbReference>
<dbReference type="GeneID" id="106161918"/>
<feature type="compositionally biased region" description="Basic and acidic residues" evidence="10">
    <location>
        <begin position="60"/>
        <end position="71"/>
    </location>
</feature>
<dbReference type="Pfam" id="PF08149">
    <property type="entry name" value="BING4CT"/>
    <property type="match status" value="1"/>
</dbReference>
<dbReference type="GO" id="GO:0000462">
    <property type="term" value="P:maturation of SSU-rRNA from tricistronic rRNA transcript (SSU-rRNA, 5.8S rRNA, LSU-rRNA)"/>
    <property type="evidence" value="ECO:0007669"/>
    <property type="project" value="TreeGrafter"/>
</dbReference>
<dbReference type="PANTHER" id="PTHR14085:SF3">
    <property type="entry name" value="WD REPEAT-CONTAINING PROTEIN 46"/>
    <property type="match status" value="1"/>
</dbReference>
<dbReference type="InterPro" id="IPR036322">
    <property type="entry name" value="WD40_repeat_dom_sf"/>
</dbReference>
<evidence type="ECO:0000256" key="2">
    <source>
        <dbReference type="ARBA" id="ARBA00022553"/>
    </source>
</evidence>
<dbReference type="Pfam" id="PF00400">
    <property type="entry name" value="WD40"/>
    <property type="match status" value="1"/>
</dbReference>
<sequence>MEGEKQGSPRELTNFTAKKKMKSKRYFDEAGHEGKVEEYTVDVDTFLKEQRKERKKKIKELKTARQEETKSRKNRHILKKKNKQETDVRKKVDPYPGDAPISKKKLQKYGRGEKLDTRGMKTKYHQDTFSRKEQRVKEAVRQAARSEFLLSEEQGYLEADEGEETSQITQHDMSSAVDITSAQKYFELELNQFGPYRMNYTRNGRFLLIAGRKGHVAAMDWQTKKLMCEMNVMETAQDVKWLHIETMFAVAQKQWTYIYDNQGIELHCLKALDCVLRMEFLPYHFLLASANAKGYLSYLDVSIGQKVAGFQTHLGRLDVMCQNPHNAIIHLGHAGGTVSLWSPNVKEPLVKMLCHGGGVRSVAVNNKGVYMATSGVDRYLKIWDMRMFKPLQNYRISAGAGHLAFSQKDVLAAGIGNVVEVYQDCCRHTMTKPYLSHRLRSPVANLQFCPYEDVLGVGHGNGFSSLLVPGAGEANYDALETNPYQTKQQRRQAEVKMLLEKIQPDMISLDTGALGKIDTKTLQEKIEERNKLLFLKPQKIDFEPKYKMKGKSKGKKHIQRKKGVMEQEKKETIRKIVQLRQEDKREKLKNDKRYFGPKSVLDRFKKKSEAT</sequence>
<dbReference type="SMART" id="SM00320">
    <property type="entry name" value="WD40"/>
    <property type="match status" value="2"/>
</dbReference>
<feature type="region of interest" description="Disordered" evidence="10">
    <location>
        <begin position="550"/>
        <end position="571"/>
    </location>
</feature>
<dbReference type="AlphaFoldDB" id="A0A1S3I858"/>
<reference evidence="13" key="1">
    <citation type="submission" date="2025-08" db="UniProtKB">
        <authorList>
            <consortium name="RefSeq"/>
        </authorList>
    </citation>
    <scope>IDENTIFICATION</scope>
    <source>
        <tissue evidence="13">Gonads</tissue>
    </source>
</reference>
<protein>
    <recommendedName>
        <fullName evidence="8">WD repeat-containing protein 46</fullName>
    </recommendedName>
</protein>
<dbReference type="InParanoid" id="A0A1S3I858"/>
<organism evidence="12 13">
    <name type="scientific">Lingula anatina</name>
    <name type="common">Brachiopod</name>
    <name type="synonym">Lingula unguis</name>
    <dbReference type="NCBI Taxonomy" id="7574"/>
    <lineage>
        <taxon>Eukaryota</taxon>
        <taxon>Metazoa</taxon>
        <taxon>Spiralia</taxon>
        <taxon>Lophotrochozoa</taxon>
        <taxon>Brachiopoda</taxon>
        <taxon>Linguliformea</taxon>
        <taxon>Lingulata</taxon>
        <taxon>Lingulida</taxon>
        <taxon>Linguloidea</taxon>
        <taxon>Lingulidae</taxon>
        <taxon>Lingula</taxon>
    </lineage>
</organism>
<dbReference type="Proteomes" id="UP000085678">
    <property type="component" value="Unplaced"/>
</dbReference>
<dbReference type="InterPro" id="IPR015943">
    <property type="entry name" value="WD40/YVTN_repeat-like_dom_sf"/>
</dbReference>
<dbReference type="FunCoup" id="A0A1S3I858">
    <property type="interactions" value="2407"/>
</dbReference>
<evidence type="ECO:0000256" key="3">
    <source>
        <dbReference type="ARBA" id="ARBA00022574"/>
    </source>
</evidence>
<feature type="region of interest" description="Disordered" evidence="10">
    <location>
        <begin position="52"/>
        <end position="103"/>
    </location>
</feature>
<proteinExistence type="predicted"/>
<dbReference type="InterPro" id="IPR012952">
    <property type="entry name" value="BING4_C_dom"/>
</dbReference>
<evidence type="ECO:0000256" key="8">
    <source>
        <dbReference type="ARBA" id="ARBA00070552"/>
    </source>
</evidence>
<keyword evidence="3 9" id="KW-0853">WD repeat</keyword>
<dbReference type="PROSITE" id="PS50294">
    <property type="entry name" value="WD_REPEATS_REGION"/>
    <property type="match status" value="1"/>
</dbReference>
<accession>A0A1S3I858</accession>
<dbReference type="OrthoDB" id="10251154at2759"/>
<dbReference type="InterPro" id="IPR001680">
    <property type="entry name" value="WD40_rpt"/>
</dbReference>
<feature type="compositionally biased region" description="Basic and acidic residues" evidence="10">
    <location>
        <begin position="83"/>
        <end position="93"/>
    </location>
</feature>
<keyword evidence="2" id="KW-0597">Phosphoprotein</keyword>
<name>A0A1S3I858_LINAN</name>
<dbReference type="InterPro" id="IPR040315">
    <property type="entry name" value="WDR46/Utp7"/>
</dbReference>
<gene>
    <name evidence="13" type="primary">LOC106161918</name>
</gene>
<comment type="function">
    <text evidence="6">Scaffold component of the nucleolar structure. Required for localization of DDX21 and NCL to the granular compartment of the nucleolus. Part of the small subunit (SSU) processome, first precursor of the small eukaryotic ribosomal subunit. During the assembly of the SSU processome in the nucleolus, many ribosome biogenesis factors, an RNA chaperone and ribosomal proteins associate with the nascent pre-rRNA and work in concert to generate RNA folding, modifications, rearrangements and cleavage as well as targeted degradation of pre-ribosomal RNA by the RNA exosome.</text>
</comment>
<dbReference type="InterPro" id="IPR019775">
    <property type="entry name" value="WD40_repeat_CS"/>
</dbReference>
<dbReference type="PANTHER" id="PTHR14085">
    <property type="entry name" value="WD-REPEAT PROTEIN BING4"/>
    <property type="match status" value="1"/>
</dbReference>
<feature type="domain" description="BING4 C-terminal" evidence="11">
    <location>
        <begin position="433"/>
        <end position="511"/>
    </location>
</feature>
<dbReference type="PROSITE" id="PS00678">
    <property type="entry name" value="WD_REPEATS_1"/>
    <property type="match status" value="1"/>
</dbReference>
<comment type="subcellular location">
    <subcellularLocation>
        <location evidence="1">Nucleus</location>
        <location evidence="1">Nucleolus</location>
    </subcellularLocation>
</comment>
<feature type="repeat" description="WD" evidence="9">
    <location>
        <begin position="352"/>
        <end position="393"/>
    </location>
</feature>
<evidence type="ECO:0000256" key="5">
    <source>
        <dbReference type="ARBA" id="ARBA00023242"/>
    </source>
</evidence>
<dbReference type="PROSITE" id="PS50082">
    <property type="entry name" value="WD_REPEATS_2"/>
    <property type="match status" value="1"/>
</dbReference>
<keyword evidence="4" id="KW-0677">Repeat</keyword>
<dbReference type="RefSeq" id="XP_013394450.1">
    <property type="nucleotide sequence ID" value="XM_013538996.1"/>
</dbReference>
<evidence type="ECO:0000256" key="9">
    <source>
        <dbReference type="PROSITE-ProRule" id="PRU00221"/>
    </source>
</evidence>
<dbReference type="Gene3D" id="2.130.10.10">
    <property type="entry name" value="YVTN repeat-like/Quinoprotein amine dehydrogenase"/>
    <property type="match status" value="1"/>
</dbReference>
<evidence type="ECO:0000256" key="1">
    <source>
        <dbReference type="ARBA" id="ARBA00004604"/>
    </source>
</evidence>
<dbReference type="GO" id="GO:0030686">
    <property type="term" value="C:90S preribosome"/>
    <property type="evidence" value="ECO:0007669"/>
    <property type="project" value="TreeGrafter"/>
</dbReference>
<comment type="subunit">
    <text evidence="7">Part of the small subunit (SSU) processome, composed of more than 70 proteins and the RNA chaperone small nucleolar RNA (snoRNA) U3. Interacts with DDX21, NCL, NOP2 and EBNA1BP2.</text>
</comment>
<dbReference type="SMART" id="SM01033">
    <property type="entry name" value="BING4CT"/>
    <property type="match status" value="1"/>
</dbReference>
<evidence type="ECO:0000259" key="11">
    <source>
        <dbReference type="SMART" id="SM01033"/>
    </source>
</evidence>
<keyword evidence="5" id="KW-0539">Nucleus</keyword>
<evidence type="ECO:0000256" key="7">
    <source>
        <dbReference type="ARBA" id="ARBA00064570"/>
    </source>
</evidence>
<keyword evidence="12" id="KW-1185">Reference proteome</keyword>
<dbReference type="STRING" id="7574.A0A1S3I858"/>
<evidence type="ECO:0000313" key="12">
    <source>
        <dbReference type="Proteomes" id="UP000085678"/>
    </source>
</evidence>
<evidence type="ECO:0000256" key="6">
    <source>
        <dbReference type="ARBA" id="ARBA00059061"/>
    </source>
</evidence>
<evidence type="ECO:0000256" key="10">
    <source>
        <dbReference type="SAM" id="MobiDB-lite"/>
    </source>
</evidence>